<feature type="compositionally biased region" description="Basic and acidic residues" evidence="1">
    <location>
        <begin position="221"/>
        <end position="230"/>
    </location>
</feature>
<protein>
    <submittedName>
        <fullName evidence="3">Uncharacterized protein</fullName>
    </submittedName>
</protein>
<dbReference type="EMBL" id="AXCN02000794">
    <property type="status" value="NOT_ANNOTATED_CDS"/>
    <property type="molecule type" value="Genomic_DNA"/>
</dbReference>
<proteinExistence type="predicted"/>
<sequence>MVHFVATVLSGFCFLLVDAGKLTYYTNHAPQPIFSSEYWPSYDVLPSEAYDAVHYPAWFQLPWKPIPYLPWPAEVEPEPQSTPEIEPDPTTPVPVDDVVSTEDDTPEGRHLHHEKPHKHHHHHKHKHHKHKHHKHKHHHHHDINEATSDEETKTNDEEEEVEEIPVADVGQLKKVMLQLERKFQQLKLQLFGSRTLEPVDAEDDDEEDDTARFDVDVEEAKDFRGEKSQGPDEQDVTTPTSTGTDEDEGKALIEADADKPAAELELEHREVTENMFDNGRSLAENVQMWFEGLDLAKIAELPLEEPESADVLDKIDVRSGFEER</sequence>
<feature type="compositionally biased region" description="Basic residues" evidence="1">
    <location>
        <begin position="110"/>
        <end position="141"/>
    </location>
</feature>
<dbReference type="VEuPathDB" id="VectorBase:AFAF009906"/>
<evidence type="ECO:0000313" key="3">
    <source>
        <dbReference type="EnsemblMetazoa" id="AFAF009906-PA"/>
    </source>
</evidence>
<reference evidence="3" key="2">
    <citation type="submission" date="2020-05" db="UniProtKB">
        <authorList>
            <consortium name="EnsemblMetazoa"/>
        </authorList>
    </citation>
    <scope>IDENTIFICATION</scope>
    <source>
        <strain evidence="3">FAR1</strain>
    </source>
</reference>
<feature type="signal peptide" evidence="2">
    <location>
        <begin position="1"/>
        <end position="19"/>
    </location>
</feature>
<dbReference type="AlphaFoldDB" id="A0A182QGW0"/>
<dbReference type="EnsemblMetazoa" id="AFAF009906-RA">
    <property type="protein sequence ID" value="AFAF009906-PA"/>
    <property type="gene ID" value="AFAF009906"/>
</dbReference>
<keyword evidence="2" id="KW-0732">Signal</keyword>
<evidence type="ECO:0000256" key="1">
    <source>
        <dbReference type="SAM" id="MobiDB-lite"/>
    </source>
</evidence>
<feature type="compositionally biased region" description="Acidic residues" evidence="1">
    <location>
        <begin position="156"/>
        <end position="165"/>
    </location>
</feature>
<reference evidence="4" key="1">
    <citation type="submission" date="2014-01" db="EMBL/GenBank/DDBJ databases">
        <title>The Genome Sequence of Anopheles farauti FAR1 (V2).</title>
        <authorList>
            <consortium name="The Broad Institute Genomics Platform"/>
            <person name="Neafsey D.E."/>
            <person name="Besansky N."/>
            <person name="Howell P."/>
            <person name="Walton C."/>
            <person name="Young S.K."/>
            <person name="Zeng Q."/>
            <person name="Gargeya S."/>
            <person name="Fitzgerald M."/>
            <person name="Haas B."/>
            <person name="Abouelleil A."/>
            <person name="Allen A.W."/>
            <person name="Alvarado L."/>
            <person name="Arachchi H.M."/>
            <person name="Berlin A.M."/>
            <person name="Chapman S.B."/>
            <person name="Gainer-Dewar J."/>
            <person name="Goldberg J."/>
            <person name="Griggs A."/>
            <person name="Gujja S."/>
            <person name="Hansen M."/>
            <person name="Howarth C."/>
            <person name="Imamovic A."/>
            <person name="Ireland A."/>
            <person name="Larimer J."/>
            <person name="McCowan C."/>
            <person name="Murphy C."/>
            <person name="Pearson M."/>
            <person name="Poon T.W."/>
            <person name="Priest M."/>
            <person name="Roberts A."/>
            <person name="Saif S."/>
            <person name="Shea T."/>
            <person name="Sisk P."/>
            <person name="Sykes S."/>
            <person name="Wortman J."/>
            <person name="Nusbaum C."/>
            <person name="Birren B."/>
        </authorList>
    </citation>
    <scope>NUCLEOTIDE SEQUENCE [LARGE SCALE GENOMIC DNA]</scope>
    <source>
        <strain evidence="4">FAR1</strain>
    </source>
</reference>
<name>A0A182QGW0_9DIPT</name>
<keyword evidence="4" id="KW-1185">Reference proteome</keyword>
<evidence type="ECO:0000313" key="4">
    <source>
        <dbReference type="Proteomes" id="UP000075886"/>
    </source>
</evidence>
<dbReference type="Proteomes" id="UP000075886">
    <property type="component" value="Unassembled WGS sequence"/>
</dbReference>
<accession>A0A182QGW0</accession>
<feature type="region of interest" description="Disordered" evidence="1">
    <location>
        <begin position="74"/>
        <end position="165"/>
    </location>
</feature>
<feature type="region of interest" description="Disordered" evidence="1">
    <location>
        <begin position="221"/>
        <end position="262"/>
    </location>
</feature>
<evidence type="ECO:0000256" key="2">
    <source>
        <dbReference type="SAM" id="SignalP"/>
    </source>
</evidence>
<feature type="compositionally biased region" description="Basic and acidic residues" evidence="1">
    <location>
        <begin position="249"/>
        <end position="262"/>
    </location>
</feature>
<feature type="chain" id="PRO_5008132907" evidence="2">
    <location>
        <begin position="20"/>
        <end position="324"/>
    </location>
</feature>
<organism evidence="3 4">
    <name type="scientific">Anopheles farauti</name>
    <dbReference type="NCBI Taxonomy" id="69004"/>
    <lineage>
        <taxon>Eukaryota</taxon>
        <taxon>Metazoa</taxon>
        <taxon>Ecdysozoa</taxon>
        <taxon>Arthropoda</taxon>
        <taxon>Hexapoda</taxon>
        <taxon>Insecta</taxon>
        <taxon>Pterygota</taxon>
        <taxon>Neoptera</taxon>
        <taxon>Endopterygota</taxon>
        <taxon>Diptera</taxon>
        <taxon>Nematocera</taxon>
        <taxon>Culicoidea</taxon>
        <taxon>Culicidae</taxon>
        <taxon>Anophelinae</taxon>
        <taxon>Anopheles</taxon>
    </lineage>
</organism>